<organism evidence="1 2">
    <name type="scientific">Bradymonas sediminis</name>
    <dbReference type="NCBI Taxonomy" id="1548548"/>
    <lineage>
        <taxon>Bacteria</taxon>
        <taxon>Deltaproteobacteria</taxon>
        <taxon>Bradymonadales</taxon>
        <taxon>Bradymonadaceae</taxon>
        <taxon>Bradymonas</taxon>
    </lineage>
</organism>
<gene>
    <name evidence="1" type="ORF">DN745_14165</name>
</gene>
<reference evidence="1 2" key="1">
    <citation type="submission" date="2018-06" db="EMBL/GenBank/DDBJ databases">
        <title>Lujinxingia sediminis gen. nov. sp. nov., a new facultative anaerobic member of the class Deltaproteobacteria, and proposal of Lujinxingaceae fam. nov.</title>
        <authorList>
            <person name="Guo L.-Y."/>
            <person name="Li C.-M."/>
            <person name="Wang S."/>
            <person name="Du Z.-J."/>
        </authorList>
    </citation>
    <scope>NUCLEOTIDE SEQUENCE [LARGE SCALE GENOMIC DNA]</scope>
    <source>
        <strain evidence="1 2">FA350</strain>
    </source>
</reference>
<evidence type="ECO:0000313" key="2">
    <source>
        <dbReference type="Proteomes" id="UP000249799"/>
    </source>
</evidence>
<dbReference type="Proteomes" id="UP000249799">
    <property type="component" value="Chromosome"/>
</dbReference>
<evidence type="ECO:0000313" key="1">
    <source>
        <dbReference type="EMBL" id="AWV90411.1"/>
    </source>
</evidence>
<protein>
    <submittedName>
        <fullName evidence="1">Uncharacterized protein</fullName>
    </submittedName>
</protein>
<accession>A0A2Z4FN38</accession>
<dbReference type="AlphaFoldDB" id="A0A2Z4FN38"/>
<name>A0A2Z4FN38_9DELT</name>
<dbReference type="EMBL" id="CP030032">
    <property type="protein sequence ID" value="AWV90411.1"/>
    <property type="molecule type" value="Genomic_DNA"/>
</dbReference>
<proteinExistence type="predicted"/>
<sequence length="70" mass="8059">MKTVINTVEETLRGFCNENGFQLQVKTVFNIEIFGPRGRSGRRDSLRLETGALKDEGHSYCGYRFAFLRQ</sequence>
<keyword evidence="2" id="KW-1185">Reference proteome</keyword>
<dbReference type="KEGG" id="bsed:DN745_14165"/>